<proteinExistence type="predicted"/>
<dbReference type="AlphaFoldDB" id="A0A164QC40"/>
<protein>
    <submittedName>
        <fullName evidence="1">Uncharacterized protein</fullName>
    </submittedName>
</protein>
<dbReference type="EMBL" id="KV419427">
    <property type="protein sequence ID" value="KZS89527.1"/>
    <property type="molecule type" value="Genomic_DNA"/>
</dbReference>
<dbReference type="Proteomes" id="UP000076722">
    <property type="component" value="Unassembled WGS sequence"/>
</dbReference>
<keyword evidence="2" id="KW-1185">Reference proteome</keyword>
<name>A0A164QC40_9AGAM</name>
<reference evidence="1 2" key="1">
    <citation type="journal article" date="2016" name="Mol. Biol. Evol.">
        <title>Comparative Genomics of Early-Diverging Mushroom-Forming Fungi Provides Insights into the Origins of Lignocellulose Decay Capabilities.</title>
        <authorList>
            <person name="Nagy L.G."/>
            <person name="Riley R."/>
            <person name="Tritt A."/>
            <person name="Adam C."/>
            <person name="Daum C."/>
            <person name="Floudas D."/>
            <person name="Sun H."/>
            <person name="Yadav J.S."/>
            <person name="Pangilinan J."/>
            <person name="Larsson K.H."/>
            <person name="Matsuura K."/>
            <person name="Barry K."/>
            <person name="Labutti K."/>
            <person name="Kuo R."/>
            <person name="Ohm R.A."/>
            <person name="Bhattacharya S.S."/>
            <person name="Shirouzu T."/>
            <person name="Yoshinaga Y."/>
            <person name="Martin F.M."/>
            <person name="Grigoriev I.V."/>
            <person name="Hibbett D.S."/>
        </authorList>
    </citation>
    <scope>NUCLEOTIDE SEQUENCE [LARGE SCALE GENOMIC DNA]</scope>
    <source>
        <strain evidence="1 2">HHB9708</strain>
    </source>
</reference>
<evidence type="ECO:0000313" key="2">
    <source>
        <dbReference type="Proteomes" id="UP000076722"/>
    </source>
</evidence>
<accession>A0A164QC40</accession>
<evidence type="ECO:0000313" key="1">
    <source>
        <dbReference type="EMBL" id="KZS89527.1"/>
    </source>
</evidence>
<gene>
    <name evidence="1" type="ORF">SISNIDRAFT_227079</name>
</gene>
<organism evidence="1 2">
    <name type="scientific">Sistotremastrum niveocremeum HHB9708</name>
    <dbReference type="NCBI Taxonomy" id="1314777"/>
    <lineage>
        <taxon>Eukaryota</taxon>
        <taxon>Fungi</taxon>
        <taxon>Dikarya</taxon>
        <taxon>Basidiomycota</taxon>
        <taxon>Agaricomycotina</taxon>
        <taxon>Agaricomycetes</taxon>
        <taxon>Sistotremastrales</taxon>
        <taxon>Sistotremastraceae</taxon>
        <taxon>Sertulicium</taxon>
        <taxon>Sertulicium niveocremeum</taxon>
    </lineage>
</organism>
<sequence>MPLPDHEKLCRCDFCQDHDMGPVTVTGYVVSGDFLLTYYKNVVARNPNLELPTIQIGTAIAIATKHIGTETGITCLHRQFIWQSRRYMLCVYEDDPYSHRRGCLKRSDVESDPAWVVGLPLFHKLLVEHRAIQQNERMSDYQVFRRDREPAVAAQVSLLESLQAKRRRAHL</sequence>